<accession>B2TYE5</accession>
<feature type="transmembrane region" description="Helical" evidence="7">
    <location>
        <begin position="284"/>
        <end position="306"/>
    </location>
</feature>
<dbReference type="PANTHER" id="PTHR30250:SF11">
    <property type="entry name" value="O-ANTIGEN TRANSPORTER-RELATED"/>
    <property type="match status" value="1"/>
</dbReference>
<evidence type="ECO:0000256" key="6">
    <source>
        <dbReference type="ARBA" id="ARBA00049738"/>
    </source>
</evidence>
<keyword evidence="2" id="KW-1003">Cell membrane</keyword>
<feature type="transmembrane region" description="Helical" evidence="7">
    <location>
        <begin position="355"/>
        <end position="371"/>
    </location>
</feature>
<feature type="transmembrane region" description="Helical" evidence="7">
    <location>
        <begin position="321"/>
        <end position="343"/>
    </location>
</feature>
<dbReference type="GO" id="GO:0005886">
    <property type="term" value="C:plasma membrane"/>
    <property type="evidence" value="ECO:0007669"/>
    <property type="project" value="UniProtKB-SubCell"/>
</dbReference>
<evidence type="ECO:0000256" key="3">
    <source>
        <dbReference type="ARBA" id="ARBA00022692"/>
    </source>
</evidence>
<dbReference type="STRING" id="344609.SbBS512_E1197"/>
<feature type="transmembrane region" description="Helical" evidence="7">
    <location>
        <begin position="139"/>
        <end position="158"/>
    </location>
</feature>
<gene>
    <name evidence="8" type="ordered locus">SbBS512_E1197</name>
</gene>
<protein>
    <recommendedName>
        <fullName evidence="6">Putative O-antigen transporter</fullName>
    </recommendedName>
</protein>
<keyword evidence="5 7" id="KW-0472">Membrane</keyword>
<organism evidence="8 9">
    <name type="scientific">Shigella boydii serotype 18 (strain CDC 3083-94 / BS512)</name>
    <dbReference type="NCBI Taxonomy" id="344609"/>
    <lineage>
        <taxon>Bacteria</taxon>
        <taxon>Pseudomonadati</taxon>
        <taxon>Pseudomonadota</taxon>
        <taxon>Gammaproteobacteria</taxon>
        <taxon>Enterobacterales</taxon>
        <taxon>Enterobacteriaceae</taxon>
        <taxon>Shigella</taxon>
    </lineage>
</organism>
<feature type="transmembrane region" description="Helical" evidence="7">
    <location>
        <begin position="7"/>
        <end position="27"/>
    </location>
</feature>
<feature type="transmembrane region" description="Helical" evidence="7">
    <location>
        <begin position="164"/>
        <end position="187"/>
    </location>
</feature>
<comment type="subcellular location">
    <subcellularLocation>
        <location evidence="1">Cell membrane</location>
        <topology evidence="1">Multi-pass membrane protein</topology>
    </subcellularLocation>
</comment>
<feature type="transmembrane region" description="Helical" evidence="7">
    <location>
        <begin position="377"/>
        <end position="399"/>
    </location>
</feature>
<proteinExistence type="predicted"/>
<evidence type="ECO:0000256" key="1">
    <source>
        <dbReference type="ARBA" id="ARBA00004651"/>
    </source>
</evidence>
<dbReference type="InterPro" id="IPR050833">
    <property type="entry name" value="Poly_Biosynth_Transport"/>
</dbReference>
<evidence type="ECO:0000256" key="7">
    <source>
        <dbReference type="SAM" id="Phobius"/>
    </source>
</evidence>
<reference evidence="9" key="1">
    <citation type="submission" date="2008-05" db="EMBL/GenBank/DDBJ databases">
        <title>Complete sequence of Shigella boydii serotype 18 strain BS512.</title>
        <authorList>
            <person name="Rasko D.A."/>
            <person name="Rosovitz M."/>
            <person name="Maurelli A.T."/>
            <person name="Myers G."/>
            <person name="Seshadri R."/>
            <person name="Cer R."/>
            <person name="Jiang L."/>
            <person name="Ravel J."/>
            <person name="Sebastian Y."/>
        </authorList>
    </citation>
    <scope>NUCLEOTIDE SEQUENCE [LARGE SCALE GENOMIC DNA]</scope>
    <source>
        <strain evidence="9">CDC 3083-94 / BS512</strain>
    </source>
</reference>
<keyword evidence="4 7" id="KW-1133">Transmembrane helix</keyword>
<evidence type="ECO:0000313" key="9">
    <source>
        <dbReference type="Proteomes" id="UP000001030"/>
    </source>
</evidence>
<feature type="transmembrane region" description="Helical" evidence="7">
    <location>
        <begin position="77"/>
        <end position="102"/>
    </location>
</feature>
<dbReference type="KEGG" id="sbc:SbBS512_E1197"/>
<sequence length="405" mass="45554">MKKNIIYLFFVQGTNYLFPLITLPYLIRMLGSNSFGIYAMILAGIQYVNIIVDFGFNFTATKLISIYKNNENEKNKIFTATIIIKFILFCLCLSVLLLLSLVLEQGKYIQYIIIGSIAVIGNMLLPVWFFQGIERMSKIALFSTLSKLSSLLFIFFTVKSSDDVGLAIASYSLGLLFTGLLSVYVIFHYKYVKFTKVSLKFIIKLAKDSVDMFISNITVSFYTTLNTILVGAIAGPATAGYFSAADKLRIAVQGLLTPLQQAIFPRVTSLINNDYKLNDVLKTFGYKMIGFGFFLSLSIAIIGVPLSEWYFGNNNAISSKILLILSPLPFVVSIGIVFGQWWLITTNRTRIIRKVYFNLSMLHVFIAYFLIKHIPNYGVAISIVFTETIISLLLTIFAIKNSVNH</sequence>
<dbReference type="RefSeq" id="WP_012421603.1">
    <property type="nucleotide sequence ID" value="NC_010658.1"/>
</dbReference>
<keyword evidence="3 7" id="KW-0812">Transmembrane</keyword>
<keyword evidence="9" id="KW-1185">Reference proteome</keyword>
<evidence type="ECO:0000313" key="8">
    <source>
        <dbReference type="EMBL" id="ACD09664.1"/>
    </source>
</evidence>
<dbReference type="Proteomes" id="UP000001030">
    <property type="component" value="Chromosome"/>
</dbReference>
<dbReference type="AlphaFoldDB" id="B2TYE5"/>
<evidence type="ECO:0000256" key="4">
    <source>
        <dbReference type="ARBA" id="ARBA00022989"/>
    </source>
</evidence>
<dbReference type="EMBL" id="CP001063">
    <property type="protein sequence ID" value="ACD09664.1"/>
    <property type="molecule type" value="Genomic_DNA"/>
</dbReference>
<feature type="transmembrane region" description="Helical" evidence="7">
    <location>
        <begin position="33"/>
        <end position="56"/>
    </location>
</feature>
<dbReference type="Pfam" id="PF01943">
    <property type="entry name" value="Polysacc_synt"/>
    <property type="match status" value="1"/>
</dbReference>
<name>B2TYE5_SHIB3</name>
<dbReference type="PANTHER" id="PTHR30250">
    <property type="entry name" value="PST FAMILY PREDICTED COLANIC ACID TRANSPORTER"/>
    <property type="match status" value="1"/>
</dbReference>
<feature type="transmembrane region" description="Helical" evidence="7">
    <location>
        <begin position="108"/>
        <end position="130"/>
    </location>
</feature>
<dbReference type="HOGENOM" id="CLU_022017_0_2_6"/>
<evidence type="ECO:0000256" key="2">
    <source>
        <dbReference type="ARBA" id="ARBA00022475"/>
    </source>
</evidence>
<dbReference type="InterPro" id="IPR002797">
    <property type="entry name" value="Polysacc_synth"/>
</dbReference>
<evidence type="ECO:0000256" key="5">
    <source>
        <dbReference type="ARBA" id="ARBA00023136"/>
    </source>
</evidence>